<dbReference type="InterPro" id="IPR003607">
    <property type="entry name" value="HD/PDEase_dom"/>
</dbReference>
<keyword evidence="3" id="KW-1185">Reference proteome</keyword>
<dbReference type="SUPFAM" id="SSF109604">
    <property type="entry name" value="HD-domain/PDEase-like"/>
    <property type="match status" value="1"/>
</dbReference>
<dbReference type="Proteomes" id="UP000297459">
    <property type="component" value="Unassembled WGS sequence"/>
</dbReference>
<sequence length="215" mass="24917">MDYHQTVTLARKYMQNFHKDDYSGHDIAHVERVTLLAQRIREQEQQGDELTITLAALLHDVIDDKLTNKDEAVQQLLEFLNTLELDENTQNNILYIIQNLSYRNGKNNNIELSIEGQIVRDADRLDAIGAIGIARAFQFAGHFDEPMWTESPIDNAPAIETIPSLPPSAIRHFYDKLLKLKNLMHTATGRELAQQRHDFMEQFLNQFYSEWHISN</sequence>
<gene>
    <name evidence="2" type="ORF">E2558_10590</name>
</gene>
<evidence type="ECO:0000259" key="1">
    <source>
        <dbReference type="SMART" id="SM00471"/>
    </source>
</evidence>
<dbReference type="AlphaFoldDB" id="A0A4Z1AVM0"/>
<dbReference type="PANTHER" id="PTHR33594">
    <property type="entry name" value="SUPERFAMILY HYDROLASE, PUTATIVE (AFU_ORTHOLOGUE AFUA_1G03035)-RELATED"/>
    <property type="match status" value="1"/>
</dbReference>
<dbReference type="SMART" id="SM00471">
    <property type="entry name" value="HDc"/>
    <property type="match status" value="1"/>
</dbReference>
<evidence type="ECO:0000313" key="3">
    <source>
        <dbReference type="Proteomes" id="UP000297459"/>
    </source>
</evidence>
<reference evidence="2 3" key="1">
    <citation type="submission" date="2019-04" db="EMBL/GenBank/DDBJ databases">
        <title>Genomic characterization of Staphylococcus petrasii strains.</title>
        <authorList>
            <person name="Vrbovska V."/>
            <person name="Kovarovic V."/>
            <person name="Maslanova I."/>
            <person name="Indrakova A."/>
            <person name="Petras P."/>
            <person name="Sedo O."/>
            <person name="Svec P."/>
            <person name="Fisarova L."/>
            <person name="Sedlacek I."/>
            <person name="Doskar J."/>
            <person name="Pantucek R."/>
        </authorList>
    </citation>
    <scope>NUCLEOTIDE SEQUENCE [LARGE SCALE GENOMIC DNA]</scope>
    <source>
        <strain evidence="2 3">CCM 8529</strain>
    </source>
</reference>
<accession>A0A4Z1AVM0</accession>
<feature type="domain" description="HD/PDEase" evidence="1">
    <location>
        <begin position="22"/>
        <end position="137"/>
    </location>
</feature>
<evidence type="ECO:0000313" key="2">
    <source>
        <dbReference type="EMBL" id="TGN23773.1"/>
    </source>
</evidence>
<protein>
    <submittedName>
        <fullName evidence="2">HD domain-containing protein</fullName>
    </submittedName>
</protein>
<organism evidence="2 3">
    <name type="scientific">Staphylococcus pragensis</name>
    <dbReference type="NCBI Taxonomy" id="1611836"/>
    <lineage>
        <taxon>Bacteria</taxon>
        <taxon>Bacillati</taxon>
        <taxon>Bacillota</taxon>
        <taxon>Bacilli</taxon>
        <taxon>Bacillales</taxon>
        <taxon>Staphylococcaceae</taxon>
        <taxon>Staphylococcus</taxon>
    </lineage>
</organism>
<dbReference type="Pfam" id="PF01966">
    <property type="entry name" value="HD"/>
    <property type="match status" value="1"/>
</dbReference>
<dbReference type="Gene3D" id="1.10.472.50">
    <property type="entry name" value="HD-domain/PDEase-like"/>
    <property type="match status" value="1"/>
</dbReference>
<dbReference type="InterPro" id="IPR006674">
    <property type="entry name" value="HD_domain"/>
</dbReference>
<dbReference type="RefSeq" id="WP_126564889.1">
    <property type="nucleotide sequence ID" value="NZ_BMCY01000006.1"/>
</dbReference>
<dbReference type="EMBL" id="SRPJ01000008">
    <property type="protein sequence ID" value="TGN23773.1"/>
    <property type="molecule type" value="Genomic_DNA"/>
</dbReference>
<proteinExistence type="predicted"/>
<dbReference type="Gene3D" id="1.20.58.1910">
    <property type="match status" value="1"/>
</dbReference>
<name>A0A4Z1AVM0_9STAP</name>
<dbReference type="CDD" id="cd00077">
    <property type="entry name" value="HDc"/>
    <property type="match status" value="1"/>
</dbReference>
<comment type="caution">
    <text evidence="2">The sequence shown here is derived from an EMBL/GenBank/DDBJ whole genome shotgun (WGS) entry which is preliminary data.</text>
</comment>
<dbReference type="PANTHER" id="PTHR33594:SF1">
    <property type="entry name" value="HD_PDEASE DOMAIN-CONTAINING PROTEIN"/>
    <property type="match status" value="1"/>
</dbReference>